<gene>
    <name evidence="1" type="ORF">EVEC_LOCUS115</name>
</gene>
<protein>
    <submittedName>
        <fullName evidence="3">Nudix hydrolase domain-containing protein</fullName>
    </submittedName>
</protein>
<accession>A0A0N4USQ0</accession>
<name>A0A0N4USQ0_ENTVE</name>
<proteinExistence type="predicted"/>
<dbReference type="WBParaSite" id="EVEC_0000017101-mRNA-1">
    <property type="protein sequence ID" value="EVEC_0000017101-mRNA-1"/>
    <property type="gene ID" value="EVEC_0000017101"/>
</dbReference>
<dbReference type="OrthoDB" id="10593788at2759"/>
<dbReference type="Proteomes" id="UP000274131">
    <property type="component" value="Unassembled WGS sequence"/>
</dbReference>
<evidence type="ECO:0000313" key="3">
    <source>
        <dbReference type="WBParaSite" id="EVEC_0000017101-mRNA-1"/>
    </source>
</evidence>
<sequence>MDALATLNAATPKSNAIWTIRMIKGRDDTRVDFQEFSQFVKSVYQLSDKKEKKGNLARGSIDRKLSLQDAVARKAEETFNVSF</sequence>
<evidence type="ECO:0000313" key="1">
    <source>
        <dbReference type="EMBL" id="VDD84972.1"/>
    </source>
</evidence>
<dbReference type="EMBL" id="UXUI01000065">
    <property type="protein sequence ID" value="VDD84972.1"/>
    <property type="molecule type" value="Genomic_DNA"/>
</dbReference>
<dbReference type="AlphaFoldDB" id="A0A0N4USQ0"/>
<reference evidence="3" key="1">
    <citation type="submission" date="2017-02" db="UniProtKB">
        <authorList>
            <consortium name="WormBaseParasite"/>
        </authorList>
    </citation>
    <scope>IDENTIFICATION</scope>
</reference>
<evidence type="ECO:0000313" key="2">
    <source>
        <dbReference type="Proteomes" id="UP000274131"/>
    </source>
</evidence>
<reference evidence="1 2" key="2">
    <citation type="submission" date="2018-10" db="EMBL/GenBank/DDBJ databases">
        <authorList>
            <consortium name="Pathogen Informatics"/>
        </authorList>
    </citation>
    <scope>NUCLEOTIDE SEQUENCE [LARGE SCALE GENOMIC DNA]</scope>
</reference>
<keyword evidence="2" id="KW-1185">Reference proteome</keyword>
<organism evidence="3">
    <name type="scientific">Enterobius vermicularis</name>
    <name type="common">Human pinworm</name>
    <dbReference type="NCBI Taxonomy" id="51028"/>
    <lineage>
        <taxon>Eukaryota</taxon>
        <taxon>Metazoa</taxon>
        <taxon>Ecdysozoa</taxon>
        <taxon>Nematoda</taxon>
        <taxon>Chromadorea</taxon>
        <taxon>Rhabditida</taxon>
        <taxon>Spirurina</taxon>
        <taxon>Oxyuridomorpha</taxon>
        <taxon>Oxyuroidea</taxon>
        <taxon>Oxyuridae</taxon>
        <taxon>Enterobius</taxon>
    </lineage>
</organism>